<dbReference type="AlphaFoldDB" id="A0A7J5UNJ3"/>
<evidence type="ECO:0000256" key="2">
    <source>
        <dbReference type="ARBA" id="ARBA00023125"/>
    </source>
</evidence>
<dbReference type="Pfam" id="PF17874">
    <property type="entry name" value="TPR_MalT"/>
    <property type="match status" value="1"/>
</dbReference>
<keyword evidence="1" id="KW-0805">Transcription regulation</keyword>
<dbReference type="CDD" id="cd06170">
    <property type="entry name" value="LuxR_C_like"/>
    <property type="match status" value="1"/>
</dbReference>
<dbReference type="Gene3D" id="3.40.50.300">
    <property type="entry name" value="P-loop containing nucleotide triphosphate hydrolases"/>
    <property type="match status" value="1"/>
</dbReference>
<dbReference type="InterPro" id="IPR036388">
    <property type="entry name" value="WH-like_DNA-bd_sf"/>
</dbReference>
<evidence type="ECO:0000256" key="4">
    <source>
        <dbReference type="SAM" id="MobiDB-lite"/>
    </source>
</evidence>
<dbReference type="PANTHER" id="PTHR44688:SF16">
    <property type="entry name" value="DNA-BINDING TRANSCRIPTIONAL ACTIVATOR DEVR_DOSR"/>
    <property type="match status" value="1"/>
</dbReference>
<dbReference type="InterPro" id="IPR016032">
    <property type="entry name" value="Sig_transdc_resp-reg_C-effctor"/>
</dbReference>
<dbReference type="Gene3D" id="1.25.40.10">
    <property type="entry name" value="Tetratricopeptide repeat domain"/>
    <property type="match status" value="1"/>
</dbReference>
<dbReference type="GO" id="GO:0006355">
    <property type="term" value="P:regulation of DNA-templated transcription"/>
    <property type="evidence" value="ECO:0007669"/>
    <property type="project" value="InterPro"/>
</dbReference>
<protein>
    <submittedName>
        <fullName evidence="6">AAA family ATPase</fullName>
    </submittedName>
</protein>
<dbReference type="SUPFAM" id="SSF52540">
    <property type="entry name" value="P-loop containing nucleoside triphosphate hydrolases"/>
    <property type="match status" value="1"/>
</dbReference>
<accession>A0A7J5UNJ3</accession>
<evidence type="ECO:0000256" key="1">
    <source>
        <dbReference type="ARBA" id="ARBA00023015"/>
    </source>
</evidence>
<organism evidence="6 7">
    <name type="scientific">Georgenia thermotolerans</name>
    <dbReference type="NCBI Taxonomy" id="527326"/>
    <lineage>
        <taxon>Bacteria</taxon>
        <taxon>Bacillati</taxon>
        <taxon>Actinomycetota</taxon>
        <taxon>Actinomycetes</taxon>
        <taxon>Micrococcales</taxon>
        <taxon>Bogoriellaceae</taxon>
        <taxon>Georgenia</taxon>
    </lineage>
</organism>
<feature type="region of interest" description="Disordered" evidence="4">
    <location>
        <begin position="448"/>
        <end position="480"/>
    </location>
</feature>
<keyword evidence="2" id="KW-0238">DNA-binding</keyword>
<dbReference type="InterPro" id="IPR011990">
    <property type="entry name" value="TPR-like_helical_dom_sf"/>
</dbReference>
<dbReference type="RefSeq" id="WP_152359786.1">
    <property type="nucleotide sequence ID" value="NZ_WHJE01000050.1"/>
</dbReference>
<dbReference type="InterPro" id="IPR000792">
    <property type="entry name" value="Tscrpt_reg_LuxR_C"/>
</dbReference>
<dbReference type="Pfam" id="PF13191">
    <property type="entry name" value="AAA_16"/>
    <property type="match status" value="1"/>
</dbReference>
<keyword evidence="3" id="KW-0804">Transcription</keyword>
<evidence type="ECO:0000256" key="3">
    <source>
        <dbReference type="ARBA" id="ARBA00023163"/>
    </source>
</evidence>
<dbReference type="Pfam" id="PF25873">
    <property type="entry name" value="WHD_MalT"/>
    <property type="match status" value="1"/>
</dbReference>
<dbReference type="InterPro" id="IPR041664">
    <property type="entry name" value="AAA_16"/>
</dbReference>
<dbReference type="PROSITE" id="PS50043">
    <property type="entry name" value="HTH_LUXR_2"/>
    <property type="match status" value="1"/>
</dbReference>
<dbReference type="GO" id="GO:0003677">
    <property type="term" value="F:DNA binding"/>
    <property type="evidence" value="ECO:0007669"/>
    <property type="project" value="UniProtKB-KW"/>
</dbReference>
<dbReference type="OrthoDB" id="134985at2"/>
<dbReference type="Proteomes" id="UP000451860">
    <property type="component" value="Unassembled WGS sequence"/>
</dbReference>
<comment type="caution">
    <text evidence="6">The sequence shown here is derived from an EMBL/GenBank/DDBJ whole genome shotgun (WGS) entry which is preliminary data.</text>
</comment>
<dbReference type="Gene3D" id="1.10.10.10">
    <property type="entry name" value="Winged helix-like DNA-binding domain superfamily/Winged helix DNA-binding domain"/>
    <property type="match status" value="1"/>
</dbReference>
<evidence type="ECO:0000313" key="7">
    <source>
        <dbReference type="Proteomes" id="UP000451860"/>
    </source>
</evidence>
<dbReference type="PRINTS" id="PR00038">
    <property type="entry name" value="HTHLUXR"/>
</dbReference>
<gene>
    <name evidence="6" type="ORF">GB883_11730</name>
</gene>
<dbReference type="InterPro" id="IPR059106">
    <property type="entry name" value="WHD_MalT"/>
</dbReference>
<dbReference type="Pfam" id="PF00196">
    <property type="entry name" value="GerE"/>
    <property type="match status" value="1"/>
</dbReference>
<sequence>MAGPLLQTKFHVPRGRQELVARPRLTERLGEAGAPKLTLVSAPAGFGKTTLLTQWLAAAPAAPSVAWLSLDVRDNDPAVFWTYVVAALQRAVDGIGAEALTLLRSAQSTTETVLATLLNDLDALQHDVVLVLDDYHVIDAREVHDGLAFLLEHLPPHVRVVLAGRADPPLPLARLRARGQLVEIRARDLRFTRDEAAAYLGRSTGLTLAAGEVAVLDERTEGWIAALQLAALSLRDRDDVTGFVASFGGDDRYVVDYLVEEVLQRQPADVRDFLLRTSILGRLSGPLCDAVTGTAGGAARLAALERANLFLVPLDDHRRWYRYHHLFADVLHARLLAERPDDVPGLHRRASDWYERNGERAEAIRHALAGDDGGRAADLVELALPALRRLRQEATLRRWLEALPETEIRARPELGLTHAGTLLMHGELDGVEARLHDAERWVEARLSAARADTGEDAQDAPPSTAGQDAPPSTGGQDPRVRKIQGEVAVYRAAQARIRGDVAATVMHARRVLDLLGEDAALERGAAAGLLGLAHWTTGDLEPAHRFWAESAANLERAGHHADTLGCTLALADIRIAQGRLHEAMTGYERGLRVATGHGPAVLRGAADMHVGLAAVLLERNELDAARRHLLAGEGLGEHAGLPQNGHRWRVATARLRELEGDADAALALLDDAERAYTPDMFPDVRPIPALRARLRLARGELDAALGWVRAHGLGADDDLTYLREFEHVTLARVLLARHGADDGDRALREAAALLARLLRAAEEGGRTGTVIEILVLQARAHQARGDGPAAQAALRRAISLAEPEGYVRVFADEGRALVGVLRAVEKQGDSRAYVRRLLAVAGRREVVAPAGLVDPLSDRELDVLRLLGTDLSGPDIARELVVSVNTVRTHTKNIYAKLGATSRRAAVRRAQELGLLPHGRTAPR</sequence>
<dbReference type="InterPro" id="IPR027417">
    <property type="entry name" value="P-loop_NTPase"/>
</dbReference>
<feature type="domain" description="HTH luxR-type" evidence="5">
    <location>
        <begin position="849"/>
        <end position="914"/>
    </location>
</feature>
<dbReference type="SUPFAM" id="SSF46894">
    <property type="entry name" value="C-terminal effector domain of the bipartite response regulators"/>
    <property type="match status" value="1"/>
</dbReference>
<dbReference type="InterPro" id="IPR041617">
    <property type="entry name" value="TPR_MalT"/>
</dbReference>
<dbReference type="SUPFAM" id="SSF48452">
    <property type="entry name" value="TPR-like"/>
    <property type="match status" value="1"/>
</dbReference>
<keyword evidence="7" id="KW-1185">Reference proteome</keyword>
<proteinExistence type="predicted"/>
<evidence type="ECO:0000259" key="5">
    <source>
        <dbReference type="PROSITE" id="PS50043"/>
    </source>
</evidence>
<dbReference type="EMBL" id="WHJE01000050">
    <property type="protein sequence ID" value="KAE8763917.1"/>
    <property type="molecule type" value="Genomic_DNA"/>
</dbReference>
<name>A0A7J5UNJ3_9MICO</name>
<dbReference type="PANTHER" id="PTHR44688">
    <property type="entry name" value="DNA-BINDING TRANSCRIPTIONAL ACTIVATOR DEVR_DOSR"/>
    <property type="match status" value="1"/>
</dbReference>
<dbReference type="SMART" id="SM00421">
    <property type="entry name" value="HTH_LUXR"/>
    <property type="match status" value="1"/>
</dbReference>
<evidence type="ECO:0000313" key="6">
    <source>
        <dbReference type="EMBL" id="KAE8763917.1"/>
    </source>
</evidence>
<reference evidence="6 7" key="1">
    <citation type="submission" date="2019-10" db="EMBL/GenBank/DDBJ databases">
        <title>Georgenia wutianyii sp. nov. and Georgenia yuyongxinii sp. nov. isolated from plateau pika (Ochotona curzoniae) in the Qinghai-Tibet plateau of China.</title>
        <authorList>
            <person name="Tian Z."/>
        </authorList>
    </citation>
    <scope>NUCLEOTIDE SEQUENCE [LARGE SCALE GENOMIC DNA]</scope>
    <source>
        <strain evidence="6 7">DSM 21501</strain>
    </source>
</reference>